<reference evidence="2" key="1">
    <citation type="journal article" date="2020" name="Fungal Divers.">
        <title>Resolving the Mortierellaceae phylogeny through synthesis of multi-gene phylogenetics and phylogenomics.</title>
        <authorList>
            <person name="Vandepol N."/>
            <person name="Liber J."/>
            <person name="Desiro A."/>
            <person name="Na H."/>
            <person name="Kennedy M."/>
            <person name="Barry K."/>
            <person name="Grigoriev I.V."/>
            <person name="Miller A.N."/>
            <person name="O'Donnell K."/>
            <person name="Stajich J.E."/>
            <person name="Bonito G."/>
        </authorList>
    </citation>
    <scope>NUCLEOTIDE SEQUENCE</scope>
    <source>
        <strain evidence="2">NRRL 28262</strain>
    </source>
</reference>
<dbReference type="EMBL" id="JAAAIL010000494">
    <property type="protein sequence ID" value="KAG0275310.1"/>
    <property type="molecule type" value="Genomic_DNA"/>
</dbReference>
<evidence type="ECO:0000313" key="3">
    <source>
        <dbReference type="Proteomes" id="UP001194580"/>
    </source>
</evidence>
<organism evidence="2 3">
    <name type="scientific">Linnemannia exigua</name>
    <dbReference type="NCBI Taxonomy" id="604196"/>
    <lineage>
        <taxon>Eukaryota</taxon>
        <taxon>Fungi</taxon>
        <taxon>Fungi incertae sedis</taxon>
        <taxon>Mucoromycota</taxon>
        <taxon>Mortierellomycotina</taxon>
        <taxon>Mortierellomycetes</taxon>
        <taxon>Mortierellales</taxon>
        <taxon>Mortierellaceae</taxon>
        <taxon>Linnemannia</taxon>
    </lineage>
</organism>
<comment type="caution">
    <text evidence="2">The sequence shown here is derived from an EMBL/GenBank/DDBJ whole genome shotgun (WGS) entry which is preliminary data.</text>
</comment>
<dbReference type="AlphaFoldDB" id="A0AAD4DF98"/>
<proteinExistence type="predicted"/>
<dbReference type="InterPro" id="IPR032675">
    <property type="entry name" value="LRR_dom_sf"/>
</dbReference>
<name>A0AAD4DF98_9FUNG</name>
<evidence type="ECO:0000256" key="1">
    <source>
        <dbReference type="SAM" id="MobiDB-lite"/>
    </source>
</evidence>
<dbReference type="Gene3D" id="3.80.10.10">
    <property type="entry name" value="Ribonuclease Inhibitor"/>
    <property type="match status" value="1"/>
</dbReference>
<gene>
    <name evidence="2" type="ORF">BGZ95_008934</name>
</gene>
<dbReference type="Proteomes" id="UP001194580">
    <property type="component" value="Unassembled WGS sequence"/>
</dbReference>
<keyword evidence="3" id="KW-1185">Reference proteome</keyword>
<evidence type="ECO:0008006" key="4">
    <source>
        <dbReference type="Google" id="ProtNLM"/>
    </source>
</evidence>
<evidence type="ECO:0000313" key="2">
    <source>
        <dbReference type="EMBL" id="KAG0275310.1"/>
    </source>
</evidence>
<sequence length="512" mass="57626">MPHVHPLELPEIIERVGYFLPLWDQTLSDHTCRLETVLKPKTFHACLLVSKLWRQTLLPILWTLYDAEGMSHIPKDTLTRYSPFFRTFYMQQGQIVSNYCCTQLTSATLNPGIADLDQLRQILYTNRGLKSLEWNGPVGSELLAIDDFTHLTQLEILSLSHWDISAGRLGQALAPLAGSLRKLDLGWLKGTNGRDTWNQDDDESGQDVQAMEHDSNNLGDCPILPLVETFRAIGPPYSVDPTWIVKRCPNLSRLDLTLLRNNNEEDGKEDHIISMRLADSLRSHCPNLRALALRGSIGQEHKMTIVRNCTAAAAADNGLSELILVLRSVNKDLLDFIAPHALTLETLGILNSTDEDASMEHLFRMPVVCPRLKWFSVAAWSCWEVKGQDAVNALKVSTWRCRDLEILDVDIQEPDPDSGLDGDMPPAGSRNDSIRMGKLFKDGPILGWHYHPENDGDGDRPSLSEAVVRGLFEAVKELEKLRLVRWSGMIFTRSSSRASAEFDGMPFIYVDY</sequence>
<feature type="region of interest" description="Disordered" evidence="1">
    <location>
        <begin position="412"/>
        <end position="433"/>
    </location>
</feature>
<accession>A0AAD4DF98</accession>
<dbReference type="SUPFAM" id="SSF52047">
    <property type="entry name" value="RNI-like"/>
    <property type="match status" value="1"/>
</dbReference>
<protein>
    <recommendedName>
        <fullName evidence="4">F-box domain-containing protein</fullName>
    </recommendedName>
</protein>